<keyword evidence="4" id="KW-1003">Cell membrane</keyword>
<reference evidence="15 16" key="1">
    <citation type="submission" date="2017-08" db="EMBL/GenBank/DDBJ databases">
        <title>Infants hospitalized years apart are colonized by the same room-sourced microbial strains.</title>
        <authorList>
            <person name="Brooks B."/>
            <person name="Olm M.R."/>
            <person name="Firek B.A."/>
            <person name="Baker R."/>
            <person name="Thomas B.C."/>
            <person name="Morowitz M.J."/>
            <person name="Banfield J.F."/>
        </authorList>
    </citation>
    <scope>NUCLEOTIDE SEQUENCE [LARGE SCALE GENOMIC DNA]</scope>
    <source>
        <strain evidence="15">S2_012_000_R2_81</strain>
    </source>
</reference>
<protein>
    <submittedName>
        <fullName evidence="15">Cytochrome b</fullName>
    </submittedName>
</protein>
<dbReference type="InterPro" id="IPR011577">
    <property type="entry name" value="Cyt_b561_bac/Ni-Hgenase"/>
</dbReference>
<evidence type="ECO:0000256" key="11">
    <source>
        <dbReference type="ARBA" id="ARBA00023136"/>
    </source>
</evidence>
<organism evidence="15 16">
    <name type="scientific">Roseateles depolymerans</name>
    <dbReference type="NCBI Taxonomy" id="76731"/>
    <lineage>
        <taxon>Bacteria</taxon>
        <taxon>Pseudomonadati</taxon>
        <taxon>Pseudomonadota</taxon>
        <taxon>Betaproteobacteria</taxon>
        <taxon>Burkholderiales</taxon>
        <taxon>Sphaerotilaceae</taxon>
        <taxon>Roseateles</taxon>
    </lineage>
</organism>
<keyword evidence="6 13" id="KW-0812">Transmembrane</keyword>
<feature type="transmembrane region" description="Helical" evidence="13">
    <location>
        <begin position="53"/>
        <end position="73"/>
    </location>
</feature>
<dbReference type="GO" id="GO:0005886">
    <property type="term" value="C:plasma membrane"/>
    <property type="evidence" value="ECO:0007669"/>
    <property type="project" value="UniProtKB-SubCell"/>
</dbReference>
<comment type="subcellular location">
    <subcellularLocation>
        <location evidence="2">Cell membrane</location>
        <topology evidence="2">Multi-pass membrane protein</topology>
    </subcellularLocation>
</comment>
<sequence length="185" mass="20032">MILKNSRNRYGTSVIALHWLMLVLLAAVYACMELRGFAPKGSELRANMKSLHFVLGLSVLALVVVRLCVRWVAGAAPPIEPPMPRWPALLARLMHVALYALMIAAPLLGWLALSTAGKPVNLFGFALPLLTGTNEALAHPLKDLHETLATAGYALIGLHAAAALLHHYVIHDNTFVRMLPGHGSQ</sequence>
<evidence type="ECO:0000256" key="10">
    <source>
        <dbReference type="ARBA" id="ARBA00023004"/>
    </source>
</evidence>
<gene>
    <name evidence="15" type="ORF">DI603_22645</name>
</gene>
<keyword evidence="11 13" id="KW-0472">Membrane</keyword>
<dbReference type="SUPFAM" id="SSF81342">
    <property type="entry name" value="Transmembrane di-heme cytochromes"/>
    <property type="match status" value="1"/>
</dbReference>
<dbReference type="AlphaFoldDB" id="A0A2W5D9V4"/>
<evidence type="ECO:0000313" key="15">
    <source>
        <dbReference type="EMBL" id="PZP27103.1"/>
    </source>
</evidence>
<dbReference type="EMBL" id="QFOD01000035">
    <property type="protein sequence ID" value="PZP27103.1"/>
    <property type="molecule type" value="Genomic_DNA"/>
</dbReference>
<dbReference type="InterPro" id="IPR016174">
    <property type="entry name" value="Di-haem_cyt_TM"/>
</dbReference>
<keyword evidence="8" id="KW-0249">Electron transport</keyword>
<comment type="similarity">
    <text evidence="12">Belongs to the cytochrome b561 family.</text>
</comment>
<dbReference type="GO" id="GO:0022904">
    <property type="term" value="P:respiratory electron transport chain"/>
    <property type="evidence" value="ECO:0007669"/>
    <property type="project" value="InterPro"/>
</dbReference>
<keyword evidence="3" id="KW-0813">Transport</keyword>
<dbReference type="GO" id="GO:0020037">
    <property type="term" value="F:heme binding"/>
    <property type="evidence" value="ECO:0007669"/>
    <property type="project" value="TreeGrafter"/>
</dbReference>
<name>A0A2W5D9V4_9BURK</name>
<feature type="transmembrane region" description="Helical" evidence="13">
    <location>
        <begin position="93"/>
        <end position="113"/>
    </location>
</feature>
<dbReference type="GO" id="GO:0046872">
    <property type="term" value="F:metal ion binding"/>
    <property type="evidence" value="ECO:0007669"/>
    <property type="project" value="UniProtKB-KW"/>
</dbReference>
<evidence type="ECO:0000256" key="7">
    <source>
        <dbReference type="ARBA" id="ARBA00022723"/>
    </source>
</evidence>
<dbReference type="Proteomes" id="UP000249633">
    <property type="component" value="Unassembled WGS sequence"/>
</dbReference>
<evidence type="ECO:0000259" key="14">
    <source>
        <dbReference type="Pfam" id="PF01292"/>
    </source>
</evidence>
<evidence type="ECO:0000256" key="5">
    <source>
        <dbReference type="ARBA" id="ARBA00022617"/>
    </source>
</evidence>
<keyword evidence="10" id="KW-0408">Iron</keyword>
<feature type="transmembrane region" description="Helical" evidence="13">
    <location>
        <begin position="120"/>
        <end position="138"/>
    </location>
</feature>
<feature type="transmembrane region" description="Helical" evidence="13">
    <location>
        <begin position="150"/>
        <end position="170"/>
    </location>
</feature>
<evidence type="ECO:0000256" key="12">
    <source>
        <dbReference type="ARBA" id="ARBA00037975"/>
    </source>
</evidence>
<dbReference type="PANTHER" id="PTHR30529">
    <property type="entry name" value="CYTOCHROME B561"/>
    <property type="match status" value="1"/>
</dbReference>
<dbReference type="PANTHER" id="PTHR30529:SF3">
    <property type="entry name" value="CYTOCHROME B561 HOMOLOG 1"/>
    <property type="match status" value="1"/>
</dbReference>
<evidence type="ECO:0000256" key="6">
    <source>
        <dbReference type="ARBA" id="ARBA00022692"/>
    </source>
</evidence>
<evidence type="ECO:0000256" key="2">
    <source>
        <dbReference type="ARBA" id="ARBA00004651"/>
    </source>
</evidence>
<evidence type="ECO:0000256" key="3">
    <source>
        <dbReference type="ARBA" id="ARBA00022448"/>
    </source>
</evidence>
<evidence type="ECO:0000256" key="13">
    <source>
        <dbReference type="SAM" id="Phobius"/>
    </source>
</evidence>
<keyword evidence="7" id="KW-0479">Metal-binding</keyword>
<evidence type="ECO:0000256" key="1">
    <source>
        <dbReference type="ARBA" id="ARBA00001970"/>
    </source>
</evidence>
<dbReference type="Pfam" id="PF01292">
    <property type="entry name" value="Ni_hydr_CYTB"/>
    <property type="match status" value="1"/>
</dbReference>
<feature type="domain" description="Cytochrome b561 bacterial/Ni-hydrogenase" evidence="14">
    <location>
        <begin position="9"/>
        <end position="181"/>
    </location>
</feature>
<accession>A0A2W5D9V4</accession>
<dbReference type="PROSITE" id="PS51257">
    <property type="entry name" value="PROKAR_LIPOPROTEIN"/>
    <property type="match status" value="1"/>
</dbReference>
<evidence type="ECO:0000256" key="8">
    <source>
        <dbReference type="ARBA" id="ARBA00022982"/>
    </source>
</evidence>
<evidence type="ECO:0000256" key="9">
    <source>
        <dbReference type="ARBA" id="ARBA00022989"/>
    </source>
</evidence>
<dbReference type="GO" id="GO:0009055">
    <property type="term" value="F:electron transfer activity"/>
    <property type="evidence" value="ECO:0007669"/>
    <property type="project" value="InterPro"/>
</dbReference>
<keyword evidence="9 13" id="KW-1133">Transmembrane helix</keyword>
<evidence type="ECO:0000313" key="16">
    <source>
        <dbReference type="Proteomes" id="UP000249633"/>
    </source>
</evidence>
<evidence type="ECO:0000256" key="4">
    <source>
        <dbReference type="ARBA" id="ARBA00022475"/>
    </source>
</evidence>
<proteinExistence type="inferred from homology"/>
<comment type="cofactor">
    <cofactor evidence="1">
        <name>heme b</name>
        <dbReference type="ChEBI" id="CHEBI:60344"/>
    </cofactor>
</comment>
<dbReference type="InterPro" id="IPR052168">
    <property type="entry name" value="Cytochrome_b561_oxidase"/>
</dbReference>
<comment type="caution">
    <text evidence="15">The sequence shown here is derived from an EMBL/GenBank/DDBJ whole genome shotgun (WGS) entry which is preliminary data.</text>
</comment>
<feature type="transmembrane region" description="Helical" evidence="13">
    <location>
        <begin position="12"/>
        <end position="32"/>
    </location>
</feature>
<keyword evidence="5" id="KW-0349">Heme</keyword>